<dbReference type="Pfam" id="PF08241">
    <property type="entry name" value="Methyltransf_11"/>
    <property type="match status" value="1"/>
</dbReference>
<comment type="caution">
    <text evidence="2">The sequence shown here is derived from an EMBL/GenBank/DDBJ whole genome shotgun (WGS) entry which is preliminary data.</text>
</comment>
<dbReference type="GO" id="GO:0010420">
    <property type="term" value="F:polyprenyldihydroxybenzoate methyltransferase activity"/>
    <property type="evidence" value="ECO:0007669"/>
    <property type="project" value="InterPro"/>
</dbReference>
<feature type="domain" description="Methyltransferase type 11" evidence="1">
    <location>
        <begin position="57"/>
        <end position="149"/>
    </location>
</feature>
<reference evidence="3" key="1">
    <citation type="journal article" date="2017" name="Proc. Natl. Acad. Sci. U.S.A.">
        <title>Simulation of Deepwater Horizon oil plume reveals substrate specialization within a complex community of hydrocarbon-degraders.</title>
        <authorList>
            <person name="Hu P."/>
            <person name="Dubinsky E.A."/>
            <person name="Probst A.J."/>
            <person name="Wang J."/>
            <person name="Sieber C.M.K."/>
            <person name="Tom L.M."/>
            <person name="Gardinali P."/>
            <person name="Banfield J.F."/>
            <person name="Atlas R.M."/>
            <person name="Andersen G.L."/>
        </authorList>
    </citation>
    <scope>NUCLEOTIDE SEQUENCE [LARGE SCALE GENOMIC DNA]</scope>
</reference>
<dbReference type="Proteomes" id="UP000196531">
    <property type="component" value="Unassembled WGS sequence"/>
</dbReference>
<evidence type="ECO:0000313" key="2">
    <source>
        <dbReference type="EMBL" id="OUR96929.1"/>
    </source>
</evidence>
<dbReference type="Gene3D" id="3.40.50.150">
    <property type="entry name" value="Vaccinia Virus protein VP39"/>
    <property type="match status" value="1"/>
</dbReference>
<protein>
    <submittedName>
        <fullName evidence="2">3-demethylubiquinone-9 3-O-methyltransferase</fullName>
    </submittedName>
</protein>
<keyword evidence="2" id="KW-0489">Methyltransferase</keyword>
<dbReference type="InterPro" id="IPR013216">
    <property type="entry name" value="Methyltransf_11"/>
</dbReference>
<dbReference type="GO" id="GO:0032259">
    <property type="term" value="P:methylation"/>
    <property type="evidence" value="ECO:0007669"/>
    <property type="project" value="UniProtKB-KW"/>
</dbReference>
<dbReference type="CDD" id="cd02440">
    <property type="entry name" value="AdoMet_MTases"/>
    <property type="match status" value="1"/>
</dbReference>
<dbReference type="EMBL" id="MAAO01000006">
    <property type="protein sequence ID" value="OUR96929.1"/>
    <property type="molecule type" value="Genomic_DNA"/>
</dbReference>
<dbReference type="AlphaFoldDB" id="A0A1Y5FD82"/>
<dbReference type="InterPro" id="IPR029063">
    <property type="entry name" value="SAM-dependent_MTases_sf"/>
</dbReference>
<dbReference type="InterPro" id="IPR010233">
    <property type="entry name" value="UbiG_MeTrfase"/>
</dbReference>
<evidence type="ECO:0000259" key="1">
    <source>
        <dbReference type="Pfam" id="PF08241"/>
    </source>
</evidence>
<dbReference type="PANTHER" id="PTHR43591">
    <property type="entry name" value="METHYLTRANSFERASE"/>
    <property type="match status" value="1"/>
</dbReference>
<dbReference type="PANTHER" id="PTHR43591:SF110">
    <property type="entry name" value="RHODANESE DOMAIN-CONTAINING PROTEIN"/>
    <property type="match status" value="1"/>
</dbReference>
<dbReference type="GO" id="GO:0061542">
    <property type="term" value="F:3-demethylubiquinol 3-O-methyltransferase activity"/>
    <property type="evidence" value="ECO:0007669"/>
    <property type="project" value="InterPro"/>
</dbReference>
<gene>
    <name evidence="2" type="ORF">A9Q84_11375</name>
</gene>
<dbReference type="NCBIfam" id="TIGR01983">
    <property type="entry name" value="UbiG"/>
    <property type="match status" value="1"/>
</dbReference>
<accession>A0A1Y5FD82</accession>
<dbReference type="SUPFAM" id="SSF53335">
    <property type="entry name" value="S-adenosyl-L-methionine-dependent methyltransferases"/>
    <property type="match status" value="1"/>
</dbReference>
<evidence type="ECO:0000313" key="3">
    <source>
        <dbReference type="Proteomes" id="UP000196531"/>
    </source>
</evidence>
<name>A0A1Y5FD82_9BACT</name>
<sequence length="249" mass="28638">MGKINNDFYDTLNELWYQGDSHPISLLRQESILKNVWVSDILVQLFSHIENSQVKVLDLACGGGFLSNHLSSEHYQVSAVDISPNSLAIAKKYDESKKVQYIESSIEKLPFENESFDVVFLMDVLEHLDDPKIALKEAARVTKKNGFIFYHTFNRTFLAYLLAVKALEVILPNAPKNIHSYDHFIKPSELFEYLGELDLKNIETSGLGPNFLNIAFWSSLFRRRVSKNFKFELKKSFQLGYLGYAQKNN</sequence>
<keyword evidence="2" id="KW-0830">Ubiquinone</keyword>
<organism evidence="2 3">
    <name type="scientific">Halobacteriovorax marinus</name>
    <dbReference type="NCBI Taxonomy" id="97084"/>
    <lineage>
        <taxon>Bacteria</taxon>
        <taxon>Pseudomonadati</taxon>
        <taxon>Bdellovibrionota</taxon>
        <taxon>Bacteriovoracia</taxon>
        <taxon>Bacteriovoracales</taxon>
        <taxon>Halobacteriovoraceae</taxon>
        <taxon>Halobacteriovorax</taxon>
    </lineage>
</organism>
<proteinExistence type="predicted"/>
<keyword evidence="2" id="KW-0808">Transferase</keyword>